<name>A0A402BD95_9CHLR</name>
<dbReference type="EMBL" id="BIFT01000002">
    <property type="protein sequence ID" value="GCE29373.1"/>
    <property type="molecule type" value="Genomic_DNA"/>
</dbReference>
<keyword evidence="2" id="KW-1185">Reference proteome</keyword>
<sequence>MERRALGASQEIFYERGYFKGLASGDVFNNEGVFYTCPSGRRGVEQDACACKRCCRYIFDIPTKIR</sequence>
<dbReference type="AlphaFoldDB" id="A0A402BD95"/>
<evidence type="ECO:0000313" key="2">
    <source>
        <dbReference type="Proteomes" id="UP000287171"/>
    </source>
</evidence>
<dbReference type="Proteomes" id="UP000287171">
    <property type="component" value="Unassembled WGS sequence"/>
</dbReference>
<protein>
    <submittedName>
        <fullName evidence="1">Uncharacterized protein</fullName>
    </submittedName>
</protein>
<gene>
    <name evidence="1" type="ORF">KDA_48570</name>
</gene>
<proteinExistence type="predicted"/>
<reference evidence="2" key="1">
    <citation type="submission" date="2018-12" db="EMBL/GenBank/DDBJ databases">
        <title>Tengunoibacter tsumagoiensis gen. nov., sp. nov., Dictyobacter kobayashii sp. nov., D. alpinus sp. nov., and D. joshuensis sp. nov. and description of Dictyobacteraceae fam. nov. within the order Ktedonobacterales isolated from Tengu-no-mugimeshi.</title>
        <authorList>
            <person name="Wang C.M."/>
            <person name="Zheng Y."/>
            <person name="Sakai Y."/>
            <person name="Toyoda A."/>
            <person name="Minakuchi Y."/>
            <person name="Abe K."/>
            <person name="Yokota A."/>
            <person name="Yabe S."/>
        </authorList>
    </citation>
    <scope>NUCLEOTIDE SEQUENCE [LARGE SCALE GENOMIC DNA]</scope>
    <source>
        <strain evidence="2">Uno16</strain>
    </source>
</reference>
<comment type="caution">
    <text evidence="1">The sequence shown here is derived from an EMBL/GenBank/DDBJ whole genome shotgun (WGS) entry which is preliminary data.</text>
</comment>
<accession>A0A402BD95</accession>
<organism evidence="1 2">
    <name type="scientific">Dictyobacter alpinus</name>
    <dbReference type="NCBI Taxonomy" id="2014873"/>
    <lineage>
        <taxon>Bacteria</taxon>
        <taxon>Bacillati</taxon>
        <taxon>Chloroflexota</taxon>
        <taxon>Ktedonobacteria</taxon>
        <taxon>Ktedonobacterales</taxon>
        <taxon>Dictyobacteraceae</taxon>
        <taxon>Dictyobacter</taxon>
    </lineage>
</organism>
<evidence type="ECO:0000313" key="1">
    <source>
        <dbReference type="EMBL" id="GCE29373.1"/>
    </source>
</evidence>